<dbReference type="GO" id="GO:0005886">
    <property type="term" value="C:plasma membrane"/>
    <property type="evidence" value="ECO:0007669"/>
    <property type="project" value="TreeGrafter"/>
</dbReference>
<keyword evidence="1" id="KW-0472">Membrane</keyword>
<dbReference type="GO" id="GO:0043709">
    <property type="term" value="P:cell adhesion involved in single-species biofilm formation"/>
    <property type="evidence" value="ECO:0007669"/>
    <property type="project" value="TreeGrafter"/>
</dbReference>
<comment type="caution">
    <text evidence="3">The sequence shown here is derived from an EMBL/GenBank/DDBJ whole genome shotgun (WGS) entry which is preliminary data.</text>
</comment>
<dbReference type="AlphaFoldDB" id="A0A833HQ62"/>
<dbReference type="Gene3D" id="3.30.70.270">
    <property type="match status" value="1"/>
</dbReference>
<dbReference type="EMBL" id="WBZB01000013">
    <property type="protein sequence ID" value="KAB3531515.1"/>
    <property type="molecule type" value="Genomic_DNA"/>
</dbReference>
<dbReference type="PROSITE" id="PS50887">
    <property type="entry name" value="GGDEF"/>
    <property type="match status" value="1"/>
</dbReference>
<keyword evidence="1" id="KW-1133">Transmembrane helix</keyword>
<accession>A0A833HQ62</accession>
<reference evidence="3 4" key="1">
    <citation type="submission" date="2019-10" db="EMBL/GenBank/DDBJ databases">
        <title>Alkaliphilus serpentinus sp. nov. and Alkaliphilus pronyensis sp. nov., two novel anaerobic alkaliphilic species isolated from the serpentinized-hosted hydrothermal field of the Prony Bay (New Caledonia).</title>
        <authorList>
            <person name="Postec A."/>
        </authorList>
    </citation>
    <scope>NUCLEOTIDE SEQUENCE [LARGE SCALE GENOMIC DNA]</scope>
    <source>
        <strain evidence="3 4">LacT</strain>
    </source>
</reference>
<evidence type="ECO:0000259" key="2">
    <source>
        <dbReference type="PROSITE" id="PS50887"/>
    </source>
</evidence>
<gene>
    <name evidence="3" type="ORF">F8153_04890</name>
</gene>
<dbReference type="SUPFAM" id="SSF55781">
    <property type="entry name" value="GAF domain-like"/>
    <property type="match status" value="1"/>
</dbReference>
<dbReference type="Proteomes" id="UP000465601">
    <property type="component" value="Unassembled WGS sequence"/>
</dbReference>
<dbReference type="GO" id="GO:0052621">
    <property type="term" value="F:diguanylate cyclase activity"/>
    <property type="evidence" value="ECO:0007669"/>
    <property type="project" value="TreeGrafter"/>
</dbReference>
<dbReference type="SUPFAM" id="SSF55073">
    <property type="entry name" value="Nucleotide cyclase"/>
    <property type="match status" value="1"/>
</dbReference>
<feature type="transmembrane region" description="Helical" evidence="1">
    <location>
        <begin position="12"/>
        <end position="29"/>
    </location>
</feature>
<keyword evidence="1" id="KW-0812">Transmembrane</keyword>
<dbReference type="CDD" id="cd01949">
    <property type="entry name" value="GGDEF"/>
    <property type="match status" value="1"/>
</dbReference>
<dbReference type="OrthoDB" id="9805474at2"/>
<dbReference type="InterPro" id="IPR029787">
    <property type="entry name" value="Nucleotide_cyclase"/>
</dbReference>
<organism evidence="3 4">
    <name type="scientific">Alkaliphilus serpentinus</name>
    <dbReference type="NCBI Taxonomy" id="1482731"/>
    <lineage>
        <taxon>Bacteria</taxon>
        <taxon>Bacillati</taxon>
        <taxon>Bacillota</taxon>
        <taxon>Clostridia</taxon>
        <taxon>Peptostreptococcales</taxon>
        <taxon>Natronincolaceae</taxon>
        <taxon>Alkaliphilus</taxon>
    </lineage>
</organism>
<dbReference type="Pfam" id="PF13185">
    <property type="entry name" value="GAF_2"/>
    <property type="match status" value="1"/>
</dbReference>
<dbReference type="RefSeq" id="WP_151865243.1">
    <property type="nucleotide sequence ID" value="NZ_WBZB01000013.1"/>
</dbReference>
<dbReference type="PANTHER" id="PTHR45138:SF6">
    <property type="entry name" value="DIGUANYLATE CYCLASE DGCN"/>
    <property type="match status" value="1"/>
</dbReference>
<keyword evidence="4" id="KW-1185">Reference proteome</keyword>
<dbReference type="InterPro" id="IPR043128">
    <property type="entry name" value="Rev_trsase/Diguanyl_cyclase"/>
</dbReference>
<protein>
    <submittedName>
        <fullName evidence="3">Sensor domain-containing diguanylate cyclase</fullName>
    </submittedName>
</protein>
<feature type="transmembrane region" description="Helical" evidence="1">
    <location>
        <begin position="35"/>
        <end position="58"/>
    </location>
</feature>
<dbReference type="InterPro" id="IPR050469">
    <property type="entry name" value="Diguanylate_Cyclase"/>
</dbReference>
<dbReference type="PANTHER" id="PTHR45138">
    <property type="entry name" value="REGULATORY COMPONENTS OF SENSORY TRANSDUCTION SYSTEM"/>
    <property type="match status" value="1"/>
</dbReference>
<dbReference type="NCBIfam" id="TIGR00254">
    <property type="entry name" value="GGDEF"/>
    <property type="match status" value="1"/>
</dbReference>
<dbReference type="SMART" id="SM00267">
    <property type="entry name" value="GGDEF"/>
    <property type="match status" value="1"/>
</dbReference>
<evidence type="ECO:0000313" key="4">
    <source>
        <dbReference type="Proteomes" id="UP000465601"/>
    </source>
</evidence>
<evidence type="ECO:0000313" key="3">
    <source>
        <dbReference type="EMBL" id="KAB3531515.1"/>
    </source>
</evidence>
<dbReference type="Gene3D" id="3.30.450.40">
    <property type="match status" value="1"/>
</dbReference>
<sequence>MNTRYFNKINRILITAGIIILIGTYILFSNFKEQFILIEAVFIFTVLISVAFIINGLIRQRYLKKEEYSNDYRKLLEGLNSISDSILTIEKEETLFEFILEKAVEVIRRAEMGSLLILNKNNMLEFKALVGLNSEKFSQFRLKLEDSFLYIKSNGNIEKACIIDNVEEFDRAVLDFDALDIISEGDLFVAKSAISAPIFVDGKLYGMINVDSYDYNAFREEDVVIMEIFAKQASTAIHIHKMVDKMTYLSQFDKLTNVYSRGYFEELFEIYLNKAKRYNESFSLVIFDLNNLKVTNDTYGHQVGDILIKQFAQVMSKNIRQSDLFARYGGDEFIAVFFEASLDKTRDKTNRIAIYFDLNPIDIDGKKLNIEFSYGIAHFPTDTLEMNQLMAIADNRMYQDKNKNKKPLV</sequence>
<dbReference type="Pfam" id="PF00990">
    <property type="entry name" value="GGDEF"/>
    <property type="match status" value="1"/>
</dbReference>
<dbReference type="InterPro" id="IPR003018">
    <property type="entry name" value="GAF"/>
</dbReference>
<evidence type="ECO:0000256" key="1">
    <source>
        <dbReference type="SAM" id="Phobius"/>
    </source>
</evidence>
<feature type="domain" description="GGDEF" evidence="2">
    <location>
        <begin position="280"/>
        <end position="409"/>
    </location>
</feature>
<dbReference type="GO" id="GO:1902201">
    <property type="term" value="P:negative regulation of bacterial-type flagellum-dependent cell motility"/>
    <property type="evidence" value="ECO:0007669"/>
    <property type="project" value="TreeGrafter"/>
</dbReference>
<dbReference type="InterPro" id="IPR029016">
    <property type="entry name" value="GAF-like_dom_sf"/>
</dbReference>
<proteinExistence type="predicted"/>
<dbReference type="InterPro" id="IPR000160">
    <property type="entry name" value="GGDEF_dom"/>
</dbReference>
<name>A0A833HQ62_9FIRM</name>